<evidence type="ECO:0000313" key="6">
    <source>
        <dbReference type="EMBL" id="GER89414.1"/>
    </source>
</evidence>
<keyword evidence="4" id="KW-0732">Signal</keyword>
<name>A0A5J4KIV1_9CHLR</name>
<evidence type="ECO:0000259" key="5">
    <source>
        <dbReference type="Pfam" id="PF00496"/>
    </source>
</evidence>
<dbReference type="Proteomes" id="UP000326912">
    <property type="component" value="Unassembled WGS sequence"/>
</dbReference>
<evidence type="ECO:0000256" key="4">
    <source>
        <dbReference type="ARBA" id="ARBA00022729"/>
    </source>
</evidence>
<proteinExistence type="inferred from homology"/>
<dbReference type="RefSeq" id="WP_162005331.1">
    <property type="nucleotide sequence ID" value="NZ_BKZW01000001.1"/>
</dbReference>
<dbReference type="Gene3D" id="3.90.76.10">
    <property type="entry name" value="Dipeptide-binding Protein, Domain 1"/>
    <property type="match status" value="1"/>
</dbReference>
<evidence type="ECO:0000256" key="2">
    <source>
        <dbReference type="ARBA" id="ARBA00005695"/>
    </source>
</evidence>
<dbReference type="EMBL" id="BKZW01000001">
    <property type="protein sequence ID" value="GER89414.1"/>
    <property type="molecule type" value="Genomic_DNA"/>
</dbReference>
<comment type="caution">
    <text evidence="6">The sequence shown here is derived from an EMBL/GenBank/DDBJ whole genome shotgun (WGS) entry which is preliminary data.</text>
</comment>
<sequence>MSIGRRYSTADKQRPIPALLLLSCLLTLLLAACSNPFGGGDTTNQMHTKAPLSKQIFTAPLVGIADFDTLDPALAHDPISLKAIQMMFTGLVQLDSKLHIQPQLAKSWQLGSDGVTWTFKLKPHLTFSDGTPLTSADVAYSLDRALQPDTKSTVAPIYLRLIKDSDQLLAGRITTLINDSIQTPDAQTVVITTSKQSAYFLSMLTNPCSYVVQKSLITKYKTQFTDHLNEGGGAGPFKVATYAHRSHIDFVPNKKYYNAQPQLQKVSYVFYQTGQEAYQAYTNHQLDMTGVPMNTFASDMKRTDFHQIPQQWINYYAMNYLAKPFDNIHIRQAFALAIDKVAIARDIWKNTARATNHIVPEGMPDYNAQITGPDGTTNLGETRKKHRHFCNKVYKKKSCRPQQSYHRSSLPM</sequence>
<dbReference type="AlphaFoldDB" id="A0A5J4KIV1"/>
<dbReference type="InterPro" id="IPR039424">
    <property type="entry name" value="SBP_5"/>
</dbReference>
<dbReference type="GO" id="GO:1904680">
    <property type="term" value="F:peptide transmembrane transporter activity"/>
    <property type="evidence" value="ECO:0007669"/>
    <property type="project" value="TreeGrafter"/>
</dbReference>
<protein>
    <recommendedName>
        <fullName evidence="5">Solute-binding protein family 5 domain-containing protein</fullName>
    </recommendedName>
</protein>
<organism evidence="6 7">
    <name type="scientific">Dictyobacter vulcani</name>
    <dbReference type="NCBI Taxonomy" id="2607529"/>
    <lineage>
        <taxon>Bacteria</taxon>
        <taxon>Bacillati</taxon>
        <taxon>Chloroflexota</taxon>
        <taxon>Ktedonobacteria</taxon>
        <taxon>Ktedonobacterales</taxon>
        <taxon>Dictyobacteraceae</taxon>
        <taxon>Dictyobacter</taxon>
    </lineage>
</organism>
<keyword evidence="3" id="KW-0813">Transport</keyword>
<dbReference type="InterPro" id="IPR000914">
    <property type="entry name" value="SBP_5_dom"/>
</dbReference>
<dbReference type="Pfam" id="PF00496">
    <property type="entry name" value="SBP_bac_5"/>
    <property type="match status" value="1"/>
</dbReference>
<dbReference type="Gene3D" id="3.40.190.10">
    <property type="entry name" value="Periplasmic binding protein-like II"/>
    <property type="match status" value="1"/>
</dbReference>
<accession>A0A5J4KIV1</accession>
<reference evidence="6 7" key="1">
    <citation type="submission" date="2019-10" db="EMBL/GenBank/DDBJ databases">
        <title>Dictyobacter vulcani sp. nov., within the class Ktedonobacteria, isolated from soil of volcanic Mt. Zao.</title>
        <authorList>
            <person name="Zheng Y."/>
            <person name="Wang C.M."/>
            <person name="Sakai Y."/>
            <person name="Abe K."/>
            <person name="Yokota A."/>
            <person name="Yabe S."/>
        </authorList>
    </citation>
    <scope>NUCLEOTIDE SEQUENCE [LARGE SCALE GENOMIC DNA]</scope>
    <source>
        <strain evidence="6 7">W12</strain>
    </source>
</reference>
<evidence type="ECO:0000313" key="7">
    <source>
        <dbReference type="Proteomes" id="UP000326912"/>
    </source>
</evidence>
<dbReference type="PANTHER" id="PTHR30290:SF10">
    <property type="entry name" value="PERIPLASMIC OLIGOPEPTIDE-BINDING PROTEIN-RELATED"/>
    <property type="match status" value="1"/>
</dbReference>
<gene>
    <name evidence="6" type="ORF">KDW_35760</name>
</gene>
<dbReference type="Gene3D" id="3.10.105.10">
    <property type="entry name" value="Dipeptide-binding Protein, Domain 3"/>
    <property type="match status" value="1"/>
</dbReference>
<dbReference type="PROSITE" id="PS51257">
    <property type="entry name" value="PROKAR_LIPOPROTEIN"/>
    <property type="match status" value="1"/>
</dbReference>
<comment type="subcellular location">
    <subcellularLocation>
        <location evidence="1">Cell envelope</location>
    </subcellularLocation>
</comment>
<evidence type="ECO:0000256" key="1">
    <source>
        <dbReference type="ARBA" id="ARBA00004196"/>
    </source>
</evidence>
<dbReference type="GO" id="GO:0015833">
    <property type="term" value="P:peptide transport"/>
    <property type="evidence" value="ECO:0007669"/>
    <property type="project" value="TreeGrafter"/>
</dbReference>
<keyword evidence="7" id="KW-1185">Reference proteome</keyword>
<dbReference type="PANTHER" id="PTHR30290">
    <property type="entry name" value="PERIPLASMIC BINDING COMPONENT OF ABC TRANSPORTER"/>
    <property type="match status" value="1"/>
</dbReference>
<dbReference type="SUPFAM" id="SSF53850">
    <property type="entry name" value="Periplasmic binding protein-like II"/>
    <property type="match status" value="1"/>
</dbReference>
<dbReference type="GO" id="GO:0030313">
    <property type="term" value="C:cell envelope"/>
    <property type="evidence" value="ECO:0007669"/>
    <property type="project" value="UniProtKB-SubCell"/>
</dbReference>
<feature type="domain" description="Solute-binding protein family 5" evidence="5">
    <location>
        <begin position="100"/>
        <end position="374"/>
    </location>
</feature>
<evidence type="ECO:0000256" key="3">
    <source>
        <dbReference type="ARBA" id="ARBA00022448"/>
    </source>
</evidence>
<comment type="similarity">
    <text evidence="2">Belongs to the bacterial solute-binding protein 5 family.</text>
</comment>